<dbReference type="PANTHER" id="PTHR11895:SF7">
    <property type="entry name" value="GLUTAMYL-TRNA(GLN) AMIDOTRANSFERASE SUBUNIT A, MITOCHONDRIAL"/>
    <property type="match status" value="1"/>
</dbReference>
<dbReference type="InterPro" id="IPR036928">
    <property type="entry name" value="AS_sf"/>
</dbReference>
<gene>
    <name evidence="3" type="ORF">JOC95_001015</name>
</gene>
<dbReference type="PANTHER" id="PTHR11895">
    <property type="entry name" value="TRANSAMIDASE"/>
    <property type="match status" value="1"/>
</dbReference>
<dbReference type="EC" id="3.5.1.4" evidence="3"/>
<feature type="domain" description="Amidase" evidence="2">
    <location>
        <begin position="25"/>
        <end position="446"/>
    </location>
</feature>
<name>A0ABS2NWW9_9BACI</name>
<evidence type="ECO:0000313" key="4">
    <source>
        <dbReference type="Proteomes" id="UP000737402"/>
    </source>
</evidence>
<dbReference type="InterPro" id="IPR023631">
    <property type="entry name" value="Amidase_dom"/>
</dbReference>
<dbReference type="GO" id="GO:0004040">
    <property type="term" value="F:amidase activity"/>
    <property type="evidence" value="ECO:0007669"/>
    <property type="project" value="UniProtKB-EC"/>
</dbReference>
<dbReference type="InterPro" id="IPR000120">
    <property type="entry name" value="Amidase"/>
</dbReference>
<comment type="similarity">
    <text evidence="1">Belongs to the amidase family.</text>
</comment>
<evidence type="ECO:0000259" key="2">
    <source>
        <dbReference type="Pfam" id="PF01425"/>
    </source>
</evidence>
<comment type="caution">
    <text evidence="3">The sequence shown here is derived from an EMBL/GenBank/DDBJ whole genome shotgun (WGS) entry which is preliminary data.</text>
</comment>
<dbReference type="InterPro" id="IPR020556">
    <property type="entry name" value="Amidase_CS"/>
</dbReference>
<dbReference type="RefSeq" id="WP_204414034.1">
    <property type="nucleotide sequence ID" value="NZ_JAFBED010000002.1"/>
</dbReference>
<proteinExistence type="inferred from homology"/>
<accession>A0ABS2NWW9</accession>
<organism evidence="3 4">
    <name type="scientific">Sutcliffiella tianshenii</name>
    <dbReference type="NCBI Taxonomy" id="1463404"/>
    <lineage>
        <taxon>Bacteria</taxon>
        <taxon>Bacillati</taxon>
        <taxon>Bacillota</taxon>
        <taxon>Bacilli</taxon>
        <taxon>Bacillales</taxon>
        <taxon>Bacillaceae</taxon>
        <taxon>Sutcliffiella</taxon>
    </lineage>
</organism>
<dbReference type="Proteomes" id="UP000737402">
    <property type="component" value="Unassembled WGS sequence"/>
</dbReference>
<keyword evidence="3" id="KW-0378">Hydrolase</keyword>
<dbReference type="PROSITE" id="PS00571">
    <property type="entry name" value="AMIDASES"/>
    <property type="match status" value="1"/>
</dbReference>
<evidence type="ECO:0000256" key="1">
    <source>
        <dbReference type="ARBA" id="ARBA00009199"/>
    </source>
</evidence>
<reference evidence="3 4" key="1">
    <citation type="submission" date="2021-01" db="EMBL/GenBank/DDBJ databases">
        <title>Genomic Encyclopedia of Type Strains, Phase IV (KMG-IV): sequencing the most valuable type-strain genomes for metagenomic binning, comparative biology and taxonomic classification.</title>
        <authorList>
            <person name="Goeker M."/>
        </authorList>
    </citation>
    <scope>NUCLEOTIDE SEQUENCE [LARGE SCALE GENOMIC DNA]</scope>
    <source>
        <strain evidence="3 4">DSM 25879</strain>
    </source>
</reference>
<dbReference type="SUPFAM" id="SSF75304">
    <property type="entry name" value="Amidase signature (AS) enzymes"/>
    <property type="match status" value="1"/>
</dbReference>
<dbReference type="Pfam" id="PF01425">
    <property type="entry name" value="Amidase"/>
    <property type="match status" value="1"/>
</dbReference>
<sequence length="470" mass="50834">MKEYTGMDAVGLSELVKKKQLSPIELVESAIDRSRKVNPHINAVIAEMFDEARSLVEQVDLSYPFAGVPFLMKDLEFFAGAPYTGGSRFLQDFLCPTDSVLSSRIRRSGLITIGKTNTCELGIQPITEPELYGPTRNPWNLSYTAGGSSGGAAAAVASGIVPMAHASDGGGSIRIPASCCGIFGMKISRGRNPRNPDTLGLGVSHCVSRSVRDSAALLDATHGPGLGDPYIAPSPNRSFINEVATPPGKLKIGFLSTTFDGKPIHPDCRDAVVDAAKLCEDLGHHLEEVSLAINVEKFTDAFTVLWYQMVTLGITSLPALVGKVASEEHFERLTWEIGQAGARYTGVETLTAMSYMQQLAGTMARFFIDYDLLLTPTLSKPPVKIGELVYKGDLEEYSRLANGWVPYTPLANATGIPAMNVPLYWNEENLPIGVQFFAPYGDEATLFRLAGQLEEARPWAGKLPPFTKTP</sequence>
<keyword evidence="4" id="KW-1185">Reference proteome</keyword>
<dbReference type="Gene3D" id="3.90.1300.10">
    <property type="entry name" value="Amidase signature (AS) domain"/>
    <property type="match status" value="1"/>
</dbReference>
<dbReference type="EMBL" id="JAFBED010000002">
    <property type="protein sequence ID" value="MBM7619166.1"/>
    <property type="molecule type" value="Genomic_DNA"/>
</dbReference>
<evidence type="ECO:0000313" key="3">
    <source>
        <dbReference type="EMBL" id="MBM7619166.1"/>
    </source>
</evidence>
<protein>
    <submittedName>
        <fullName evidence="3">Amidase</fullName>
        <ecNumber evidence="3">3.5.1.4</ecNumber>
    </submittedName>
</protein>